<dbReference type="RefSeq" id="WP_356672639.1">
    <property type="nucleotide sequence ID" value="NZ_JBEXEF010000080.1"/>
</dbReference>
<sequence length="129" mass="13347">MGLPSPTGRAKATFSPTPVTVAPVTVRDGRSREAAVVCTLDGPISVSAPSSGARSSRRRNGARRSTTGRLYFAPHTELAGRLAGLAAAEQGCWAFFDFTLHLTPDALQLDVRAPGSATERPAGLFGGPA</sequence>
<dbReference type="Proteomes" id="UP001550044">
    <property type="component" value="Unassembled WGS sequence"/>
</dbReference>
<feature type="compositionally biased region" description="Low complexity" evidence="1">
    <location>
        <begin position="45"/>
        <end position="54"/>
    </location>
</feature>
<evidence type="ECO:0000256" key="1">
    <source>
        <dbReference type="SAM" id="MobiDB-lite"/>
    </source>
</evidence>
<evidence type="ECO:0000313" key="2">
    <source>
        <dbReference type="EMBL" id="MET8436708.1"/>
    </source>
</evidence>
<proteinExistence type="predicted"/>
<comment type="caution">
    <text evidence="2">The sequence shown here is derived from an EMBL/GenBank/DDBJ whole genome shotgun (WGS) entry which is preliminary data.</text>
</comment>
<organism evidence="2 3">
    <name type="scientific">Streptomyces sp. 900116325</name>
    <dbReference type="NCBI Taxonomy" id="3154295"/>
    <lineage>
        <taxon>Bacteria</taxon>
        <taxon>Bacillati</taxon>
        <taxon>Actinomycetota</taxon>
        <taxon>Actinomycetes</taxon>
        <taxon>Kitasatosporales</taxon>
        <taxon>Streptomycetaceae</taxon>
        <taxon>Streptomyces</taxon>
    </lineage>
</organism>
<keyword evidence="3" id="KW-1185">Reference proteome</keyword>
<dbReference type="EMBL" id="JBEXIP010000029">
    <property type="protein sequence ID" value="MET8436708.1"/>
    <property type="molecule type" value="Genomic_DNA"/>
</dbReference>
<feature type="region of interest" description="Disordered" evidence="1">
    <location>
        <begin position="44"/>
        <end position="66"/>
    </location>
</feature>
<name>A0ABV2UIX5_9ACTN</name>
<evidence type="ECO:0000313" key="3">
    <source>
        <dbReference type="Proteomes" id="UP001550044"/>
    </source>
</evidence>
<reference evidence="2 3" key="1">
    <citation type="submission" date="2024-06" db="EMBL/GenBank/DDBJ databases">
        <title>The Natural Products Discovery Center: Release of the First 8490 Sequenced Strains for Exploring Actinobacteria Biosynthetic Diversity.</title>
        <authorList>
            <person name="Kalkreuter E."/>
            <person name="Kautsar S.A."/>
            <person name="Yang D."/>
            <person name="Bader C.D."/>
            <person name="Teijaro C.N."/>
            <person name="Fluegel L."/>
            <person name="Davis C.M."/>
            <person name="Simpson J.R."/>
            <person name="Lauterbach L."/>
            <person name="Steele A.D."/>
            <person name="Gui C."/>
            <person name="Meng S."/>
            <person name="Li G."/>
            <person name="Viehrig K."/>
            <person name="Ye F."/>
            <person name="Su P."/>
            <person name="Kiefer A.F."/>
            <person name="Nichols A."/>
            <person name="Cepeda A.J."/>
            <person name="Yan W."/>
            <person name="Fan B."/>
            <person name="Jiang Y."/>
            <person name="Adhikari A."/>
            <person name="Zheng C.-J."/>
            <person name="Schuster L."/>
            <person name="Cowan T.M."/>
            <person name="Smanski M.J."/>
            <person name="Chevrette M.G."/>
            <person name="De Carvalho L.P.S."/>
            <person name="Shen B."/>
        </authorList>
    </citation>
    <scope>NUCLEOTIDE SEQUENCE [LARGE SCALE GENOMIC DNA]</scope>
    <source>
        <strain evidence="2 3">NPDC005137</strain>
    </source>
</reference>
<accession>A0ABV2UIX5</accession>
<gene>
    <name evidence="2" type="ORF">ABZV61_28810</name>
</gene>
<protein>
    <submittedName>
        <fullName evidence="2">Uncharacterized protein</fullName>
    </submittedName>
</protein>